<evidence type="ECO:0000313" key="2">
    <source>
        <dbReference type="EMBL" id="ARF72812.1"/>
    </source>
</evidence>
<dbReference type="Gene3D" id="3.40.190.120">
    <property type="entry name" value="Osmoprotection protein (prox), domain 2"/>
    <property type="match status" value="1"/>
</dbReference>
<dbReference type="PROSITE" id="PS51257">
    <property type="entry name" value="PROKAR_LIPOPROTEIN"/>
    <property type="match status" value="1"/>
</dbReference>
<sequence>MRTTTYGFRVLAAASLLLVGGCGLKSGSPMVDEVSPGSVGRGEPLKGATLTVTSKNFSENIILGQMTGLVFKAAGAEVIDRTNLPGSISAREAIINGDADAQWDYTGTGWITFLGHADPIVDPKKQYEAVRDEDRGNGVVWLPPAPLDNTYALAISKKNNAKYRLKTLSDVAALAKRDPGAVTICVENEFASRDDGLPGMEKKYGMKIPAGNIQKMDAGIIYTQVSESDSCLLGEVFTTDGRIEAMDLDVLEDDKDFFPNYNASPVIHLATFEKYPVIAELLDPLAKKLTTEVARTLNAKVDVEGEDPHEVAKEWLVAEGFIEEG</sequence>
<reference evidence="2 3" key="1">
    <citation type="submission" date="2017-04" db="EMBL/GenBank/DDBJ databases">
        <title>The complete genome sequence of Streptomyces albolongus YIM 101047, the producer of novel bafilomycins and novel odoriferous sesquiterpenoids.</title>
        <authorList>
            <person name="Yin M."/>
            <person name="Jiang Y."/>
        </authorList>
    </citation>
    <scope>NUCLEOTIDE SEQUENCE [LARGE SCALE GENOMIC DNA]</scope>
    <source>
        <strain evidence="2 3">YIM 101047</strain>
    </source>
</reference>
<feature type="domain" description="ABC-type glycine betaine transport system substrate-binding" evidence="1">
    <location>
        <begin position="49"/>
        <end position="316"/>
    </location>
</feature>
<gene>
    <name evidence="2" type="ORF">B7C62_11395</name>
</gene>
<dbReference type="Proteomes" id="UP000192251">
    <property type="component" value="Chromosome"/>
</dbReference>
<proteinExistence type="predicted"/>
<dbReference type="KEGG" id="kab:B7C62_11395"/>
<evidence type="ECO:0000313" key="3">
    <source>
        <dbReference type="Proteomes" id="UP000192251"/>
    </source>
</evidence>
<dbReference type="SUPFAM" id="SSF53850">
    <property type="entry name" value="Periplasmic binding protein-like II"/>
    <property type="match status" value="1"/>
</dbReference>
<organism evidence="2 3">
    <name type="scientific">Kitasatospora albolonga</name>
    <dbReference type="NCBI Taxonomy" id="68173"/>
    <lineage>
        <taxon>Bacteria</taxon>
        <taxon>Bacillati</taxon>
        <taxon>Actinomycetota</taxon>
        <taxon>Actinomycetes</taxon>
        <taxon>Kitasatosporales</taxon>
        <taxon>Streptomycetaceae</taxon>
        <taxon>Kitasatospora</taxon>
    </lineage>
</organism>
<dbReference type="CDD" id="cd13611">
    <property type="entry name" value="PBP2_YehZ"/>
    <property type="match status" value="1"/>
</dbReference>
<keyword evidence="3" id="KW-1185">Reference proteome</keyword>
<evidence type="ECO:0000259" key="1">
    <source>
        <dbReference type="Pfam" id="PF04069"/>
    </source>
</evidence>
<name>A0ABC8BR59_9ACTN</name>
<dbReference type="Gene3D" id="3.40.190.10">
    <property type="entry name" value="Periplasmic binding protein-like II"/>
    <property type="match status" value="1"/>
</dbReference>
<accession>A0ABC8BR59</accession>
<dbReference type="AlphaFoldDB" id="A0ABC8BR59"/>
<protein>
    <submittedName>
        <fullName evidence="2">Glycine/betaine ABC transporter substrate-binding protein</fullName>
    </submittedName>
</protein>
<dbReference type="EMBL" id="CP020563">
    <property type="protein sequence ID" value="ARF72812.1"/>
    <property type="molecule type" value="Genomic_DNA"/>
</dbReference>
<dbReference type="Pfam" id="PF04069">
    <property type="entry name" value="OpuAC"/>
    <property type="match status" value="1"/>
</dbReference>
<dbReference type="InterPro" id="IPR007210">
    <property type="entry name" value="ABC_Gly_betaine_transp_sub-bd"/>
</dbReference>